<accession>A0A3P8RJX6</accession>
<dbReference type="Pfam" id="PF13445">
    <property type="entry name" value="zf-RING_UBOX"/>
    <property type="match status" value="1"/>
</dbReference>
<dbReference type="Pfam" id="PF13765">
    <property type="entry name" value="PRY"/>
    <property type="match status" value="1"/>
</dbReference>
<dbReference type="InterPro" id="IPR051051">
    <property type="entry name" value="E3_ubiq-ligase_TRIM/RNF"/>
</dbReference>
<dbReference type="InterPro" id="IPR003877">
    <property type="entry name" value="SPRY_dom"/>
</dbReference>
<dbReference type="PANTHER" id="PTHR25465">
    <property type="entry name" value="B-BOX DOMAIN CONTAINING"/>
    <property type="match status" value="1"/>
</dbReference>
<dbReference type="PANTHER" id="PTHR25465:SF49">
    <property type="entry name" value="BLOODTHIRSTY-RELATED GENE FAMILY, MEMBER 1-RELATED"/>
    <property type="match status" value="1"/>
</dbReference>
<dbReference type="GO" id="GO:0008270">
    <property type="term" value="F:zinc ion binding"/>
    <property type="evidence" value="ECO:0007669"/>
    <property type="project" value="UniProtKB-KW"/>
</dbReference>
<dbReference type="InterPro" id="IPR043136">
    <property type="entry name" value="B30.2/SPRY_sf"/>
</dbReference>
<dbReference type="SMART" id="SM00449">
    <property type="entry name" value="SPRY"/>
    <property type="match status" value="1"/>
</dbReference>
<dbReference type="CDD" id="cd19802">
    <property type="entry name" value="Bbox1_TRIM8-like"/>
    <property type="match status" value="1"/>
</dbReference>
<dbReference type="SUPFAM" id="SSF49899">
    <property type="entry name" value="Concanavalin A-like lectins/glucanases"/>
    <property type="match status" value="1"/>
</dbReference>
<dbReference type="FunFam" id="2.60.120.920:FF:000004">
    <property type="entry name" value="Butyrophilin subfamily 1 member A1"/>
    <property type="match status" value="1"/>
</dbReference>
<feature type="domain" description="B box-type" evidence="9">
    <location>
        <begin position="175"/>
        <end position="215"/>
    </location>
</feature>
<evidence type="ECO:0000256" key="3">
    <source>
        <dbReference type="ARBA" id="ARBA00022771"/>
    </source>
</evidence>
<keyword evidence="12" id="KW-1185">Reference proteome</keyword>
<dbReference type="InterPro" id="IPR013083">
    <property type="entry name" value="Znf_RING/FYVE/PHD"/>
</dbReference>
<dbReference type="InterPro" id="IPR003879">
    <property type="entry name" value="Butyrophylin_SPRY"/>
</dbReference>
<dbReference type="InterPro" id="IPR027370">
    <property type="entry name" value="Znf-RING_euk"/>
</dbReference>
<dbReference type="AlphaFoldDB" id="A0A3P8RJX6"/>
<dbReference type="PRINTS" id="PR01407">
    <property type="entry name" value="BUTYPHLNCDUF"/>
</dbReference>
<dbReference type="PROSITE" id="PS00518">
    <property type="entry name" value="ZF_RING_1"/>
    <property type="match status" value="1"/>
</dbReference>
<feature type="coiled-coil region" evidence="7">
    <location>
        <begin position="244"/>
        <end position="322"/>
    </location>
</feature>
<dbReference type="InterPro" id="IPR001870">
    <property type="entry name" value="B30.2/SPRY"/>
</dbReference>
<proteinExistence type="predicted"/>
<evidence type="ECO:0000256" key="6">
    <source>
        <dbReference type="PROSITE-ProRule" id="PRU00024"/>
    </source>
</evidence>
<dbReference type="SUPFAM" id="SSF57850">
    <property type="entry name" value="RING/U-box"/>
    <property type="match status" value="1"/>
</dbReference>
<dbReference type="InterPro" id="IPR017907">
    <property type="entry name" value="Znf_RING_CS"/>
</dbReference>
<dbReference type="STRING" id="161767.ENSAPEP00000000778"/>
<evidence type="ECO:0000313" key="12">
    <source>
        <dbReference type="Proteomes" id="UP000265080"/>
    </source>
</evidence>
<dbReference type="InterPro" id="IPR001841">
    <property type="entry name" value="Znf_RING"/>
</dbReference>
<dbReference type="CDD" id="cd13733">
    <property type="entry name" value="SPRY_PRY_C-I_1"/>
    <property type="match status" value="1"/>
</dbReference>
<dbReference type="Gene3D" id="2.60.120.920">
    <property type="match status" value="1"/>
</dbReference>
<dbReference type="SMART" id="SM00589">
    <property type="entry name" value="PRY"/>
    <property type="match status" value="1"/>
</dbReference>
<dbReference type="Gene3D" id="3.30.40.10">
    <property type="entry name" value="Zinc/RING finger domain, C3HC4 (zinc finger)"/>
    <property type="match status" value="1"/>
</dbReference>
<evidence type="ECO:0000256" key="1">
    <source>
        <dbReference type="ARBA" id="ARBA00022588"/>
    </source>
</evidence>
<reference evidence="11 12" key="1">
    <citation type="submission" date="2018-03" db="EMBL/GenBank/DDBJ databases">
        <title>Finding Nemo's genes: A chromosome-scale reference assembly of the genome of the orange clownfish Amphiprion percula.</title>
        <authorList>
            <person name="Lehmann R."/>
        </authorList>
    </citation>
    <scope>NUCLEOTIDE SEQUENCE</scope>
</reference>
<dbReference type="GO" id="GO:0005737">
    <property type="term" value="C:cytoplasm"/>
    <property type="evidence" value="ECO:0007669"/>
    <property type="project" value="UniProtKB-ARBA"/>
</dbReference>
<keyword evidence="3 6" id="KW-0863">Zinc-finger</keyword>
<dbReference type="Pfam" id="PF00622">
    <property type="entry name" value="SPRY"/>
    <property type="match status" value="1"/>
</dbReference>
<dbReference type="OMA" id="CICSACA"/>
<keyword evidence="5" id="KW-0391">Immunity</keyword>
<evidence type="ECO:0000259" key="10">
    <source>
        <dbReference type="PROSITE" id="PS50188"/>
    </source>
</evidence>
<feature type="domain" description="B30.2/SPRY" evidence="10">
    <location>
        <begin position="374"/>
        <end position="569"/>
    </location>
</feature>
<dbReference type="SUPFAM" id="SSF57845">
    <property type="entry name" value="B-box zinc-binding domain"/>
    <property type="match status" value="1"/>
</dbReference>
<keyword evidence="7" id="KW-0175">Coiled coil</keyword>
<dbReference type="GeneTree" id="ENSGT00940000167415"/>
<sequence>MQSISSPAGRVLSEDQFSCSICLEVFVEPVSTPCGHSFCKACLQGYWNHSKKFLCPMCKKSYSRKPEMSVNRVLAEISSQFQGLMQAGGAGGGAASRGSTLNLSSDAGHSSSTGQDSGEFARPGDVPCDACIGRKLKALKSCVNCPGSFCETHLRHHKKVKTLTSHRLIEPTFHLEEKICKKHERLLEVYCRTDHVCICTACAEATHKSHDIVSVDHEFKKKMNNVGKKRSELKHLIKERSKKLEEIKQSIKVIKASAQKELEESWQVYAELQRLVEQSQAELVELIATRQREAERHAQELARGLENELSQLRRRSSELEAHTQTHDKVLFLQNQTMLSPPPEPTDWSEVSVNTDLYLGTIRSSVSSLMDKFQEELKRLYGKELRKVQNYSSEVILDPSTAQKNLVVSDDGQQVRYEERKSSHTEGPKRFSPALFVLGREGLSSGRHYWEVDVGRKTAWTLGVARASARRKGEIKLSPEGGYWCLWLKGGEVKALAASRLPLMLPSQPSKVGIFMDYEAGQISFYDVKSRLHLYTFMDTFSETLYPIFSPCLTQEGKNASPLVISHVKHS</sequence>
<evidence type="ECO:0000313" key="11">
    <source>
        <dbReference type="Ensembl" id="ENSAPEP00000000778.1"/>
    </source>
</evidence>
<evidence type="ECO:0000256" key="5">
    <source>
        <dbReference type="ARBA" id="ARBA00022859"/>
    </source>
</evidence>
<dbReference type="InterPro" id="IPR000315">
    <property type="entry name" value="Znf_B-box"/>
</dbReference>
<dbReference type="GO" id="GO:0045087">
    <property type="term" value="P:innate immune response"/>
    <property type="evidence" value="ECO:0007669"/>
    <property type="project" value="UniProtKB-KW"/>
</dbReference>
<dbReference type="Pfam" id="PF00643">
    <property type="entry name" value="zf-B_box"/>
    <property type="match status" value="1"/>
</dbReference>
<dbReference type="SMART" id="SM00184">
    <property type="entry name" value="RING"/>
    <property type="match status" value="1"/>
</dbReference>
<dbReference type="Proteomes" id="UP000265080">
    <property type="component" value="Chromosome 23"/>
</dbReference>
<dbReference type="InterPro" id="IPR058030">
    <property type="entry name" value="TRIM8/14/16/25/29/45/65_CC"/>
</dbReference>
<reference evidence="11" key="2">
    <citation type="submission" date="2025-08" db="UniProtKB">
        <authorList>
            <consortium name="Ensembl"/>
        </authorList>
    </citation>
    <scope>IDENTIFICATION</scope>
</reference>
<dbReference type="Pfam" id="PF25600">
    <property type="entry name" value="TRIM_CC"/>
    <property type="match status" value="1"/>
</dbReference>
<keyword evidence="1" id="KW-0399">Innate immunity</keyword>
<dbReference type="InterPro" id="IPR006574">
    <property type="entry name" value="PRY"/>
</dbReference>
<dbReference type="PROSITE" id="PS50089">
    <property type="entry name" value="ZF_RING_2"/>
    <property type="match status" value="1"/>
</dbReference>
<evidence type="ECO:0000256" key="7">
    <source>
        <dbReference type="SAM" id="Coils"/>
    </source>
</evidence>
<reference evidence="11" key="3">
    <citation type="submission" date="2025-09" db="UniProtKB">
        <authorList>
            <consortium name="Ensembl"/>
        </authorList>
    </citation>
    <scope>IDENTIFICATION</scope>
</reference>
<evidence type="ECO:0000259" key="8">
    <source>
        <dbReference type="PROSITE" id="PS50089"/>
    </source>
</evidence>
<keyword evidence="2" id="KW-0479">Metal-binding</keyword>
<evidence type="ECO:0000256" key="4">
    <source>
        <dbReference type="ARBA" id="ARBA00022833"/>
    </source>
</evidence>
<dbReference type="Gene3D" id="3.30.160.60">
    <property type="entry name" value="Classic Zinc Finger"/>
    <property type="match status" value="1"/>
</dbReference>
<feature type="domain" description="RING-type" evidence="8">
    <location>
        <begin position="19"/>
        <end position="59"/>
    </location>
</feature>
<name>A0A3P8RJX6_AMPPE</name>
<evidence type="ECO:0000259" key="9">
    <source>
        <dbReference type="PROSITE" id="PS50119"/>
    </source>
</evidence>
<dbReference type="InterPro" id="IPR013320">
    <property type="entry name" value="ConA-like_dom_sf"/>
</dbReference>
<evidence type="ECO:0000256" key="2">
    <source>
        <dbReference type="ARBA" id="ARBA00022723"/>
    </source>
</evidence>
<dbReference type="PROSITE" id="PS50188">
    <property type="entry name" value="B302_SPRY"/>
    <property type="match status" value="1"/>
</dbReference>
<organism evidence="11 12">
    <name type="scientific">Amphiprion percula</name>
    <name type="common">Orange clownfish</name>
    <name type="synonym">Lutjanus percula</name>
    <dbReference type="NCBI Taxonomy" id="161767"/>
    <lineage>
        <taxon>Eukaryota</taxon>
        <taxon>Metazoa</taxon>
        <taxon>Chordata</taxon>
        <taxon>Craniata</taxon>
        <taxon>Vertebrata</taxon>
        <taxon>Euteleostomi</taxon>
        <taxon>Actinopterygii</taxon>
        <taxon>Neopterygii</taxon>
        <taxon>Teleostei</taxon>
        <taxon>Neoteleostei</taxon>
        <taxon>Acanthomorphata</taxon>
        <taxon>Ovalentaria</taxon>
        <taxon>Pomacentridae</taxon>
        <taxon>Amphiprion</taxon>
    </lineage>
</organism>
<keyword evidence="4" id="KW-0862">Zinc</keyword>
<dbReference type="PROSITE" id="PS50119">
    <property type="entry name" value="ZF_BBOX"/>
    <property type="match status" value="1"/>
</dbReference>
<dbReference type="Gene3D" id="4.10.830.40">
    <property type="match status" value="1"/>
</dbReference>
<dbReference type="SMART" id="SM00336">
    <property type="entry name" value="BBOX"/>
    <property type="match status" value="1"/>
</dbReference>
<protein>
    <submittedName>
        <fullName evidence="11">Bloodthirsty-related gene family, member 12</fullName>
    </submittedName>
</protein>
<dbReference type="Ensembl" id="ENSAPET00000000797.1">
    <property type="protein sequence ID" value="ENSAPEP00000000778.1"/>
    <property type="gene ID" value="ENSAPEG00000000584.1"/>
</dbReference>
<dbReference type="CDD" id="cd19769">
    <property type="entry name" value="Bbox2_TRIM16-like"/>
    <property type="match status" value="1"/>
</dbReference>